<dbReference type="Proteomes" id="UP000765509">
    <property type="component" value="Unassembled WGS sequence"/>
</dbReference>
<reference evidence="2" key="1">
    <citation type="submission" date="2021-03" db="EMBL/GenBank/DDBJ databases">
        <title>Draft genome sequence of rust myrtle Austropuccinia psidii MF-1, a brazilian biotype.</title>
        <authorList>
            <person name="Quecine M.C."/>
            <person name="Pachon D.M.R."/>
            <person name="Bonatelli M.L."/>
            <person name="Correr F.H."/>
            <person name="Franceschini L.M."/>
            <person name="Leite T.F."/>
            <person name="Margarido G.R.A."/>
            <person name="Almeida C.A."/>
            <person name="Ferrarezi J.A."/>
            <person name="Labate C.A."/>
        </authorList>
    </citation>
    <scope>NUCLEOTIDE SEQUENCE</scope>
    <source>
        <strain evidence="2">MF-1</strain>
    </source>
</reference>
<dbReference type="EMBL" id="AVOT02010713">
    <property type="protein sequence ID" value="MBW0490680.1"/>
    <property type="molecule type" value="Genomic_DNA"/>
</dbReference>
<proteinExistence type="predicted"/>
<feature type="region of interest" description="Disordered" evidence="1">
    <location>
        <begin position="25"/>
        <end position="85"/>
    </location>
</feature>
<evidence type="ECO:0000313" key="3">
    <source>
        <dbReference type="Proteomes" id="UP000765509"/>
    </source>
</evidence>
<sequence>MEPIFFQRQGQKDKYLVSKSRSFIHRPEEGTGNYSSFGERRPSGVYQLKTSSRSVQRQAQRTSEEEERSQEPLRKGQRQKQLPQTLLTGVQDTKIGAFRQGQCLQYGQTSHGIQSQRA</sequence>
<comment type="caution">
    <text evidence="2">The sequence shown here is derived from an EMBL/GenBank/DDBJ whole genome shotgun (WGS) entry which is preliminary data.</text>
</comment>
<evidence type="ECO:0000313" key="2">
    <source>
        <dbReference type="EMBL" id="MBW0490680.1"/>
    </source>
</evidence>
<name>A0A9Q3CW66_9BASI</name>
<organism evidence="2 3">
    <name type="scientific">Austropuccinia psidii MF-1</name>
    <dbReference type="NCBI Taxonomy" id="1389203"/>
    <lineage>
        <taxon>Eukaryota</taxon>
        <taxon>Fungi</taxon>
        <taxon>Dikarya</taxon>
        <taxon>Basidiomycota</taxon>
        <taxon>Pucciniomycotina</taxon>
        <taxon>Pucciniomycetes</taxon>
        <taxon>Pucciniales</taxon>
        <taxon>Sphaerophragmiaceae</taxon>
        <taxon>Austropuccinia</taxon>
    </lineage>
</organism>
<protein>
    <submittedName>
        <fullName evidence="2">Uncharacterized protein</fullName>
    </submittedName>
</protein>
<keyword evidence="3" id="KW-1185">Reference proteome</keyword>
<dbReference type="AlphaFoldDB" id="A0A9Q3CW66"/>
<evidence type="ECO:0000256" key="1">
    <source>
        <dbReference type="SAM" id="MobiDB-lite"/>
    </source>
</evidence>
<accession>A0A9Q3CW66</accession>
<gene>
    <name evidence="2" type="ORF">O181_030395</name>
</gene>